<dbReference type="Gene3D" id="3.40.50.150">
    <property type="entry name" value="Vaccinia Virus protein VP39"/>
    <property type="match status" value="1"/>
</dbReference>
<dbReference type="AlphaFoldDB" id="A0A1V8SP70"/>
<evidence type="ECO:0000313" key="3">
    <source>
        <dbReference type="Proteomes" id="UP000192596"/>
    </source>
</evidence>
<proteinExistence type="predicted"/>
<dbReference type="PANTHER" id="PTHR43591:SF24">
    <property type="entry name" value="2-METHOXY-6-POLYPRENYL-1,4-BENZOQUINOL METHYLASE, MITOCHONDRIAL"/>
    <property type="match status" value="1"/>
</dbReference>
<keyword evidence="3" id="KW-1185">Reference proteome</keyword>
<dbReference type="InterPro" id="IPR029063">
    <property type="entry name" value="SAM-dependent_MTases_sf"/>
</dbReference>
<comment type="caution">
    <text evidence="2">The sequence shown here is derived from an EMBL/GenBank/DDBJ whole genome shotgun (WGS) entry which is preliminary data.</text>
</comment>
<dbReference type="InterPro" id="IPR025714">
    <property type="entry name" value="Methyltranfer_dom"/>
</dbReference>
<feature type="domain" description="Methyltransferase" evidence="1">
    <location>
        <begin position="23"/>
        <end position="135"/>
    </location>
</feature>
<dbReference type="STRING" id="1507870.A0A1V8SP70"/>
<dbReference type="OrthoDB" id="10017101at2759"/>
<dbReference type="InParanoid" id="A0A1V8SP70"/>
<name>A0A1V8SP70_9PEZI</name>
<evidence type="ECO:0000259" key="1">
    <source>
        <dbReference type="Pfam" id="PF13847"/>
    </source>
</evidence>
<gene>
    <name evidence="2" type="ORF">B0A48_13632</name>
</gene>
<dbReference type="PANTHER" id="PTHR43591">
    <property type="entry name" value="METHYLTRANSFERASE"/>
    <property type="match status" value="1"/>
</dbReference>
<dbReference type="GO" id="GO:0008168">
    <property type="term" value="F:methyltransferase activity"/>
    <property type="evidence" value="ECO:0007669"/>
    <property type="project" value="TreeGrafter"/>
</dbReference>
<sequence length="251" mass="26868">MANPILQARTAAKQAAHLLPLLKPSMTMLDVGCGPGTISLGLAQAVPDGIVIGIDLNPASIKHAQELAIELGITNATFQVGSADNLAAFSDASFDIVHEHQLLPYVPKPIEAIREWRRVLKPGGIISLRSCSFITAVPELPGLVDYFTFLPKVLAQRGGDVNAGRKHATLLQEAGFDLNNARLDSVAWELSGVEGRTTFAAGAGDRLREPLLGLGMATQKECDGIRDAWEEWKGMEEGRVIALDSAVVAWK</sequence>
<dbReference type="Proteomes" id="UP000192596">
    <property type="component" value="Unassembled WGS sequence"/>
</dbReference>
<protein>
    <recommendedName>
        <fullName evidence="1">Methyltransferase domain-containing protein</fullName>
    </recommendedName>
</protein>
<evidence type="ECO:0000313" key="2">
    <source>
        <dbReference type="EMBL" id="OQO00943.1"/>
    </source>
</evidence>
<reference evidence="3" key="1">
    <citation type="submission" date="2017-03" db="EMBL/GenBank/DDBJ databases">
        <title>Genomes of endolithic fungi from Antarctica.</title>
        <authorList>
            <person name="Coleine C."/>
            <person name="Masonjones S."/>
            <person name="Stajich J.E."/>
        </authorList>
    </citation>
    <scope>NUCLEOTIDE SEQUENCE [LARGE SCALE GENOMIC DNA]</scope>
    <source>
        <strain evidence="3">CCFEE 5527</strain>
    </source>
</reference>
<organism evidence="2 3">
    <name type="scientific">Cryoendolithus antarcticus</name>
    <dbReference type="NCBI Taxonomy" id="1507870"/>
    <lineage>
        <taxon>Eukaryota</taxon>
        <taxon>Fungi</taxon>
        <taxon>Dikarya</taxon>
        <taxon>Ascomycota</taxon>
        <taxon>Pezizomycotina</taxon>
        <taxon>Dothideomycetes</taxon>
        <taxon>Dothideomycetidae</taxon>
        <taxon>Cladosporiales</taxon>
        <taxon>Cladosporiaceae</taxon>
        <taxon>Cryoendolithus</taxon>
    </lineage>
</organism>
<dbReference type="CDD" id="cd02440">
    <property type="entry name" value="AdoMet_MTases"/>
    <property type="match status" value="1"/>
</dbReference>
<dbReference type="SUPFAM" id="SSF53335">
    <property type="entry name" value="S-adenosyl-L-methionine-dependent methyltransferases"/>
    <property type="match status" value="1"/>
</dbReference>
<dbReference type="Pfam" id="PF13847">
    <property type="entry name" value="Methyltransf_31"/>
    <property type="match status" value="1"/>
</dbReference>
<accession>A0A1V8SP70</accession>
<dbReference type="EMBL" id="NAJO01000033">
    <property type="protein sequence ID" value="OQO00943.1"/>
    <property type="molecule type" value="Genomic_DNA"/>
</dbReference>